<evidence type="ECO:0000313" key="2">
    <source>
        <dbReference type="EMBL" id="KAF2459087.1"/>
    </source>
</evidence>
<sequence length="659" mass="70263">MSSWMDRVALAAANIPDEDEELELIIAEENGSSSWHDRVALAAANILDEDEELEMIIAEENANNSRNRHGAVAAPVIADSATAVSAVTDPSASAVGLVADSSAYNIGTIASSDVAAVGPIADSSDGYANTDFEYDNGTSVENDVICVQMENHVSRFIWRSMENGELTPDASMPRPRRPYEDITLSPEEYPFKSRLSVELDANGNGLWHGHTVCHYQGTSKIRTYFEKKEMSPGTRAYNMSATPTGRNKEVNMAEYFYDAPLNPGHQLATLPSPGAAAPPPSPLPMATRPRSSSSPAILPTGGFKPYAEISSGDMSALSDDPEERAVEDETAATSEGRGAATTPASDEVASSKKCWLAKVSAFEFPDEEEELGMIIEEEKARTKETSAGEPQSTTSGSEVDRSDQGSSRSTTGPSENTGETSASEESPKNSDLPGLPEDADDDLWCTIARDEGNAPLSSEHHGSTHGGKPDGISGAASTPEAALNDDPLEGIPGSFSVEDGPEELTKYDDTIIIWEPVQHSWIILKDQDLDVAGGKHQGQQPGLLVPGEPIEAIKVATTQERGPEVKSSSAEQQETGGHDITPNEFLPAPQTQANTGGEPTVGTPKEYNSSFQFSVRGVGQTVTRMERATNKLKKGVANVSRWPKKLKGQLKKLKTGSSS</sequence>
<proteinExistence type="predicted"/>
<feature type="compositionally biased region" description="Basic residues" evidence="1">
    <location>
        <begin position="642"/>
        <end position="659"/>
    </location>
</feature>
<evidence type="ECO:0000313" key="3">
    <source>
        <dbReference type="Proteomes" id="UP000799766"/>
    </source>
</evidence>
<feature type="compositionally biased region" description="Acidic residues" evidence="1">
    <location>
        <begin position="319"/>
        <end position="330"/>
    </location>
</feature>
<feature type="region of interest" description="Disordered" evidence="1">
    <location>
        <begin position="557"/>
        <end position="608"/>
    </location>
</feature>
<keyword evidence="3" id="KW-1185">Reference proteome</keyword>
<dbReference type="Proteomes" id="UP000799766">
    <property type="component" value="Unassembled WGS sequence"/>
</dbReference>
<dbReference type="EMBL" id="MU001676">
    <property type="protein sequence ID" value="KAF2459087.1"/>
    <property type="molecule type" value="Genomic_DNA"/>
</dbReference>
<feature type="compositionally biased region" description="Polar residues" evidence="1">
    <location>
        <begin position="388"/>
        <end position="397"/>
    </location>
</feature>
<feature type="compositionally biased region" description="Polar residues" evidence="1">
    <location>
        <begin position="404"/>
        <end position="424"/>
    </location>
</feature>
<gene>
    <name evidence="2" type="ORF">BDY21DRAFT_410079</name>
</gene>
<evidence type="ECO:0000256" key="1">
    <source>
        <dbReference type="SAM" id="MobiDB-lite"/>
    </source>
</evidence>
<name>A0A6A6P5K9_9PEZI</name>
<feature type="compositionally biased region" description="Basic and acidic residues" evidence="1">
    <location>
        <begin position="448"/>
        <end position="462"/>
    </location>
</feature>
<accession>A0A6A6P5K9</accession>
<feature type="region of interest" description="Disordered" evidence="1">
    <location>
        <begin position="266"/>
        <end position="501"/>
    </location>
</feature>
<organism evidence="2 3">
    <name type="scientific">Lineolata rhizophorae</name>
    <dbReference type="NCBI Taxonomy" id="578093"/>
    <lineage>
        <taxon>Eukaryota</taxon>
        <taxon>Fungi</taxon>
        <taxon>Dikarya</taxon>
        <taxon>Ascomycota</taxon>
        <taxon>Pezizomycotina</taxon>
        <taxon>Dothideomycetes</taxon>
        <taxon>Dothideomycetes incertae sedis</taxon>
        <taxon>Lineolatales</taxon>
        <taxon>Lineolataceae</taxon>
        <taxon>Lineolata</taxon>
    </lineage>
</organism>
<reference evidence="2" key="1">
    <citation type="journal article" date="2020" name="Stud. Mycol.">
        <title>101 Dothideomycetes genomes: a test case for predicting lifestyles and emergence of pathogens.</title>
        <authorList>
            <person name="Haridas S."/>
            <person name="Albert R."/>
            <person name="Binder M."/>
            <person name="Bloem J."/>
            <person name="Labutti K."/>
            <person name="Salamov A."/>
            <person name="Andreopoulos B."/>
            <person name="Baker S."/>
            <person name="Barry K."/>
            <person name="Bills G."/>
            <person name="Bluhm B."/>
            <person name="Cannon C."/>
            <person name="Castanera R."/>
            <person name="Culley D."/>
            <person name="Daum C."/>
            <person name="Ezra D."/>
            <person name="Gonzalez J."/>
            <person name="Henrissat B."/>
            <person name="Kuo A."/>
            <person name="Liang C."/>
            <person name="Lipzen A."/>
            <person name="Lutzoni F."/>
            <person name="Magnuson J."/>
            <person name="Mondo S."/>
            <person name="Nolan M."/>
            <person name="Ohm R."/>
            <person name="Pangilinan J."/>
            <person name="Park H.-J."/>
            <person name="Ramirez L."/>
            <person name="Alfaro M."/>
            <person name="Sun H."/>
            <person name="Tritt A."/>
            <person name="Yoshinaga Y."/>
            <person name="Zwiers L.-H."/>
            <person name="Turgeon B."/>
            <person name="Goodwin S."/>
            <person name="Spatafora J."/>
            <person name="Crous P."/>
            <person name="Grigoriev I."/>
        </authorList>
    </citation>
    <scope>NUCLEOTIDE SEQUENCE</scope>
    <source>
        <strain evidence="2">ATCC 16933</strain>
    </source>
</reference>
<dbReference type="AlphaFoldDB" id="A0A6A6P5K9"/>
<feature type="compositionally biased region" description="Basic and acidic residues" evidence="1">
    <location>
        <begin position="376"/>
        <end position="386"/>
    </location>
</feature>
<feature type="region of interest" description="Disordered" evidence="1">
    <location>
        <begin position="634"/>
        <end position="659"/>
    </location>
</feature>
<feature type="compositionally biased region" description="Polar residues" evidence="1">
    <location>
        <begin position="557"/>
        <end position="575"/>
    </location>
</feature>
<protein>
    <submittedName>
        <fullName evidence="2">Uncharacterized protein</fullName>
    </submittedName>
</protein>